<keyword evidence="8" id="KW-0547">Nucleotide-binding</keyword>
<dbReference type="Gene3D" id="1.10.287.130">
    <property type="match status" value="1"/>
</dbReference>
<keyword evidence="7" id="KW-0812">Transmembrane</keyword>
<evidence type="ECO:0000313" key="16">
    <source>
        <dbReference type="Proteomes" id="UP000245506"/>
    </source>
</evidence>
<proteinExistence type="predicted"/>
<dbReference type="AlphaFoldDB" id="A0A317CI52"/>
<evidence type="ECO:0000256" key="7">
    <source>
        <dbReference type="ARBA" id="ARBA00022692"/>
    </source>
</evidence>
<keyword evidence="11" id="KW-1133">Transmembrane helix</keyword>
<gene>
    <name evidence="15" type="ORF">DKT75_11470</name>
</gene>
<dbReference type="InterPro" id="IPR005467">
    <property type="entry name" value="His_kinase_dom"/>
</dbReference>
<keyword evidence="9" id="KW-0418">Kinase</keyword>
<evidence type="ECO:0000256" key="13">
    <source>
        <dbReference type="SAM" id="Coils"/>
    </source>
</evidence>
<evidence type="ECO:0000256" key="1">
    <source>
        <dbReference type="ARBA" id="ARBA00000085"/>
    </source>
</evidence>
<evidence type="ECO:0000256" key="3">
    <source>
        <dbReference type="ARBA" id="ARBA00012438"/>
    </source>
</evidence>
<dbReference type="Gene3D" id="3.30.565.10">
    <property type="entry name" value="Histidine kinase-like ATPase, C-terminal domain"/>
    <property type="match status" value="1"/>
</dbReference>
<dbReference type="CDD" id="cd00082">
    <property type="entry name" value="HisKA"/>
    <property type="match status" value="1"/>
</dbReference>
<evidence type="ECO:0000256" key="8">
    <source>
        <dbReference type="ARBA" id="ARBA00022741"/>
    </source>
</evidence>
<dbReference type="SMART" id="SM00388">
    <property type="entry name" value="HisKA"/>
    <property type="match status" value="1"/>
</dbReference>
<evidence type="ECO:0000256" key="11">
    <source>
        <dbReference type="ARBA" id="ARBA00022989"/>
    </source>
</evidence>
<accession>A0A317CI52</accession>
<dbReference type="GO" id="GO:0005886">
    <property type="term" value="C:plasma membrane"/>
    <property type="evidence" value="ECO:0007669"/>
    <property type="project" value="UniProtKB-SubCell"/>
</dbReference>
<dbReference type="InterPro" id="IPR036097">
    <property type="entry name" value="HisK_dim/P_sf"/>
</dbReference>
<evidence type="ECO:0000313" key="15">
    <source>
        <dbReference type="EMBL" id="PWQ95990.1"/>
    </source>
</evidence>
<dbReference type="PROSITE" id="PS50109">
    <property type="entry name" value="HIS_KIN"/>
    <property type="match status" value="1"/>
</dbReference>
<keyword evidence="6" id="KW-0808">Transferase</keyword>
<keyword evidence="11" id="KW-0472">Membrane</keyword>
<reference evidence="15 16" key="1">
    <citation type="submission" date="2018-05" db="EMBL/GenBank/DDBJ databases">
        <title>Leucothrix arctica sp. nov., isolated from Arctic seawater.</title>
        <authorList>
            <person name="Choi A."/>
            <person name="Baek K."/>
        </authorList>
    </citation>
    <scope>NUCLEOTIDE SEQUENCE [LARGE SCALE GENOMIC DNA]</scope>
    <source>
        <strain evidence="15 16">IMCC9719</strain>
    </source>
</reference>
<dbReference type="InterPro" id="IPR003661">
    <property type="entry name" value="HisK_dim/P_dom"/>
</dbReference>
<keyword evidence="13" id="KW-0175">Coiled coil</keyword>
<dbReference type="InterPro" id="IPR029151">
    <property type="entry name" value="Sensor-like_sf"/>
</dbReference>
<dbReference type="InterPro" id="IPR017055">
    <property type="entry name" value="Sig_transdc_His_kinase_DctB"/>
</dbReference>
<evidence type="ECO:0000256" key="9">
    <source>
        <dbReference type="ARBA" id="ARBA00022777"/>
    </source>
</evidence>
<keyword evidence="4" id="KW-1003">Cell membrane</keyword>
<dbReference type="SMART" id="SM00387">
    <property type="entry name" value="HATPase_c"/>
    <property type="match status" value="1"/>
</dbReference>
<comment type="catalytic activity">
    <reaction evidence="1">
        <text>ATP + protein L-histidine = ADP + protein N-phospho-L-histidine.</text>
        <dbReference type="EC" id="2.7.13.3"/>
    </reaction>
</comment>
<dbReference type="InterPro" id="IPR036890">
    <property type="entry name" value="HATPase_C_sf"/>
</dbReference>
<dbReference type="EMBL" id="QGKL01000031">
    <property type="protein sequence ID" value="PWQ95990.1"/>
    <property type="molecule type" value="Genomic_DNA"/>
</dbReference>
<organism evidence="15 16">
    <name type="scientific">Leucothrix arctica</name>
    <dbReference type="NCBI Taxonomy" id="1481894"/>
    <lineage>
        <taxon>Bacteria</taxon>
        <taxon>Pseudomonadati</taxon>
        <taxon>Pseudomonadota</taxon>
        <taxon>Gammaproteobacteria</taxon>
        <taxon>Thiotrichales</taxon>
        <taxon>Thiotrichaceae</taxon>
        <taxon>Leucothrix</taxon>
    </lineage>
</organism>
<dbReference type="PIRSF" id="PIRSF036431">
    <property type="entry name" value="STHK_DctB"/>
    <property type="match status" value="1"/>
</dbReference>
<keyword evidence="16" id="KW-1185">Reference proteome</keyword>
<evidence type="ECO:0000256" key="2">
    <source>
        <dbReference type="ARBA" id="ARBA00004651"/>
    </source>
</evidence>
<keyword evidence="5" id="KW-0597">Phosphoprotein</keyword>
<evidence type="ECO:0000256" key="6">
    <source>
        <dbReference type="ARBA" id="ARBA00022679"/>
    </source>
</evidence>
<comment type="caution">
    <text evidence="15">The sequence shown here is derived from an EMBL/GenBank/DDBJ whole genome shotgun (WGS) entry which is preliminary data.</text>
</comment>
<dbReference type="PRINTS" id="PR00344">
    <property type="entry name" value="BCTRLSENSOR"/>
</dbReference>
<dbReference type="InterPro" id="IPR004358">
    <property type="entry name" value="Sig_transdc_His_kin-like_C"/>
</dbReference>
<feature type="domain" description="Histidine kinase" evidence="14">
    <location>
        <begin position="378"/>
        <end position="591"/>
    </location>
</feature>
<feature type="coiled-coil region" evidence="13">
    <location>
        <begin position="335"/>
        <end position="369"/>
    </location>
</feature>
<name>A0A317CI52_9GAMM</name>
<evidence type="ECO:0000259" key="14">
    <source>
        <dbReference type="PROSITE" id="PS50109"/>
    </source>
</evidence>
<dbReference type="SUPFAM" id="SSF47384">
    <property type="entry name" value="Homodimeric domain of signal transducing histidine kinase"/>
    <property type="match status" value="1"/>
</dbReference>
<comment type="subcellular location">
    <subcellularLocation>
        <location evidence="2">Cell membrane</location>
        <topology evidence="2">Multi-pass membrane protein</topology>
    </subcellularLocation>
</comment>
<keyword evidence="10" id="KW-0067">ATP-binding</keyword>
<dbReference type="Gene3D" id="3.30.450.20">
    <property type="entry name" value="PAS domain"/>
    <property type="match status" value="2"/>
</dbReference>
<evidence type="ECO:0000256" key="12">
    <source>
        <dbReference type="ARBA" id="ARBA00023012"/>
    </source>
</evidence>
<dbReference type="Pfam" id="PF02518">
    <property type="entry name" value="HATPase_c"/>
    <property type="match status" value="1"/>
</dbReference>
<evidence type="ECO:0000256" key="4">
    <source>
        <dbReference type="ARBA" id="ARBA00022475"/>
    </source>
</evidence>
<sequence>MLSMVKRALSKRHAPLLWLLLAFGFIGLAYLSQQRLHQFHYDQEIKQSQESSRFYKASLLASMRRYDYLPTVLSSNNELFSLAANDPDLANQKLLTIQQRSQADAVYILNTDGITIASSNAGTPTSFMGRSYDYRPYFKEAITEGKGNFYGVGATTAVPGLFVSSRYPLDLSKPAKAVVVVKINLQPLLDNWLSGTDTVFVSNDNGVLVLSSNHSWLYKTLGDIPTEQLQSIKAQQQFANEPLTRLDLAEQDQITIVKLDGARYIRTIVEVASEIGIQGWTLQHLTPYKTITDKTFSDWTKIIALLLAAVAILLAIRFKNTRAELKTSRGESSQLRELNLSLNHEIIERKQVEAELTKAQIDLRRTSKLTAMGQLSASITHELGQPLSAMRNYIATLQLSTAKNGDSRSDKTLGKLLSLVERMTNVTHQLRYFARSGDKEVHRIKLNNTITGALSVTQPAILEAKVILKIDSPDTPVYIVAGEIRMEQVLINLIQNAIHAMQGCEDKRLDICIAQTDTSAVMSVSDTGHGISESTLKELFEPFYSTKPSGIGMGLGLAISSNIVTEVGGTLTAENLDTGGARFLVTVPLANDDSK</sequence>
<dbReference type="GO" id="GO:0000155">
    <property type="term" value="F:phosphorelay sensor kinase activity"/>
    <property type="evidence" value="ECO:0007669"/>
    <property type="project" value="InterPro"/>
</dbReference>
<dbReference type="EC" id="2.7.13.3" evidence="3"/>
<dbReference type="PANTHER" id="PTHR43065">
    <property type="entry name" value="SENSOR HISTIDINE KINASE"/>
    <property type="match status" value="1"/>
</dbReference>
<dbReference type="Proteomes" id="UP000245506">
    <property type="component" value="Unassembled WGS sequence"/>
</dbReference>
<dbReference type="SUPFAM" id="SSF103190">
    <property type="entry name" value="Sensory domain-like"/>
    <property type="match status" value="1"/>
</dbReference>
<keyword evidence="12" id="KW-0902">Two-component regulatory system</keyword>
<dbReference type="GO" id="GO:0005524">
    <property type="term" value="F:ATP binding"/>
    <property type="evidence" value="ECO:0007669"/>
    <property type="project" value="UniProtKB-KW"/>
</dbReference>
<evidence type="ECO:0000256" key="5">
    <source>
        <dbReference type="ARBA" id="ARBA00022553"/>
    </source>
</evidence>
<evidence type="ECO:0000256" key="10">
    <source>
        <dbReference type="ARBA" id="ARBA00022840"/>
    </source>
</evidence>
<dbReference type="InterPro" id="IPR003594">
    <property type="entry name" value="HATPase_dom"/>
</dbReference>
<protein>
    <recommendedName>
        <fullName evidence="3">histidine kinase</fullName>
        <ecNumber evidence="3">2.7.13.3</ecNumber>
    </recommendedName>
</protein>
<dbReference type="SUPFAM" id="SSF55874">
    <property type="entry name" value="ATPase domain of HSP90 chaperone/DNA topoisomerase II/histidine kinase"/>
    <property type="match status" value="1"/>
</dbReference>
<dbReference type="Pfam" id="PF00512">
    <property type="entry name" value="HisKA"/>
    <property type="match status" value="1"/>
</dbReference>
<dbReference type="PANTHER" id="PTHR43065:SF46">
    <property type="entry name" value="C4-DICARBOXYLATE TRANSPORT SENSOR PROTEIN DCTB"/>
    <property type="match status" value="1"/>
</dbReference>